<reference evidence="2 3" key="1">
    <citation type="submission" date="2018-10" db="EMBL/GenBank/DDBJ databases">
        <title>Natrarchaeobius chitinivorans gen. nov., sp. nov., and Natrarchaeobius haloalkaliphilus sp. nov., alkaliphilic, chitin-utilizing haloarchaea from hypersaline alkaline lakes.</title>
        <authorList>
            <person name="Sorokin D.Y."/>
            <person name="Elcheninov A.G."/>
            <person name="Kostrikina N.A."/>
            <person name="Bale N.J."/>
            <person name="Sinninghe Damste J.S."/>
            <person name="Khijniak T.V."/>
            <person name="Kublanov I.V."/>
            <person name="Toshchakov S.V."/>
        </authorList>
    </citation>
    <scope>NUCLEOTIDE SEQUENCE [LARGE SCALE GENOMIC DNA]</scope>
    <source>
        <strain evidence="2 3">AArcht-Sl</strain>
    </source>
</reference>
<feature type="transmembrane region" description="Helical" evidence="1">
    <location>
        <begin position="79"/>
        <end position="97"/>
    </location>
</feature>
<evidence type="ECO:0000313" key="2">
    <source>
        <dbReference type="EMBL" id="RQG89083.1"/>
    </source>
</evidence>
<keyword evidence="1" id="KW-1133">Transmembrane helix</keyword>
<dbReference type="EMBL" id="REFY01000004">
    <property type="protein sequence ID" value="RQG89083.1"/>
    <property type="molecule type" value="Genomic_DNA"/>
</dbReference>
<dbReference type="RefSeq" id="WP_124178771.1">
    <property type="nucleotide sequence ID" value="NZ_REFY01000004.1"/>
</dbReference>
<evidence type="ECO:0008006" key="4">
    <source>
        <dbReference type="Google" id="ProtNLM"/>
    </source>
</evidence>
<sequence length="135" mass="15060">MDKERFPRWGWLLIGLFGATMVANLVNIAVLGPAGLSEEYFVVTIITGMSLVLIYTGVWYDDERAQYWEHSTERVFGDVVFVVIGAAVGSALAIVAISDIGLSRIVQDVIAMVAGFVLSWGLFWWRNPELYRAED</sequence>
<organism evidence="2 3">
    <name type="scientific">Natrarchaeobius halalkaliphilus</name>
    <dbReference type="NCBI Taxonomy" id="1679091"/>
    <lineage>
        <taxon>Archaea</taxon>
        <taxon>Methanobacteriati</taxon>
        <taxon>Methanobacteriota</taxon>
        <taxon>Stenosarchaea group</taxon>
        <taxon>Halobacteria</taxon>
        <taxon>Halobacteriales</taxon>
        <taxon>Natrialbaceae</taxon>
        <taxon>Natrarchaeobius</taxon>
    </lineage>
</organism>
<keyword evidence="1" id="KW-0812">Transmembrane</keyword>
<feature type="transmembrane region" description="Helical" evidence="1">
    <location>
        <begin position="109"/>
        <end position="125"/>
    </location>
</feature>
<evidence type="ECO:0000256" key="1">
    <source>
        <dbReference type="SAM" id="Phobius"/>
    </source>
</evidence>
<evidence type="ECO:0000313" key="3">
    <source>
        <dbReference type="Proteomes" id="UP000273828"/>
    </source>
</evidence>
<name>A0A3N6LJY4_9EURY</name>
<keyword evidence="1" id="KW-0472">Membrane</keyword>
<dbReference type="Proteomes" id="UP000273828">
    <property type="component" value="Unassembled WGS sequence"/>
</dbReference>
<feature type="transmembrane region" description="Helical" evidence="1">
    <location>
        <begin position="40"/>
        <end position="58"/>
    </location>
</feature>
<comment type="caution">
    <text evidence="2">The sequence shown here is derived from an EMBL/GenBank/DDBJ whole genome shotgun (WGS) entry which is preliminary data.</text>
</comment>
<proteinExistence type="predicted"/>
<protein>
    <recommendedName>
        <fullName evidence="4">GtrA family protein</fullName>
    </recommendedName>
</protein>
<feature type="transmembrane region" description="Helical" evidence="1">
    <location>
        <begin position="12"/>
        <end position="34"/>
    </location>
</feature>
<accession>A0A3N6LJY4</accession>
<dbReference type="AlphaFoldDB" id="A0A3N6LJY4"/>
<dbReference type="OrthoDB" id="201464at2157"/>
<keyword evidence="3" id="KW-1185">Reference proteome</keyword>
<gene>
    <name evidence="2" type="ORF">EA462_11945</name>
</gene>